<accession>A0A0V1ALC0</accession>
<gene>
    <name evidence="1" type="ORF">T03_5660</name>
</gene>
<proteinExistence type="predicted"/>
<name>A0A0V1ALC0_TRIBR</name>
<sequence length="35" mass="4016">MPLSNIVRISRHITYVAPPRVQLFKEMAPEIPLTP</sequence>
<dbReference type="Proteomes" id="UP000054653">
    <property type="component" value="Unassembled WGS sequence"/>
</dbReference>
<dbReference type="EMBL" id="JYDI01002201">
    <property type="protein sequence ID" value="KRY25634.1"/>
    <property type="molecule type" value="Genomic_DNA"/>
</dbReference>
<keyword evidence="2" id="KW-1185">Reference proteome</keyword>
<comment type="caution">
    <text evidence="1">The sequence shown here is derived from an EMBL/GenBank/DDBJ whole genome shotgun (WGS) entry which is preliminary data.</text>
</comment>
<evidence type="ECO:0000313" key="2">
    <source>
        <dbReference type="Proteomes" id="UP000054653"/>
    </source>
</evidence>
<organism evidence="1 2">
    <name type="scientific">Trichinella britovi</name>
    <name type="common">Parasitic roundworm</name>
    <dbReference type="NCBI Taxonomy" id="45882"/>
    <lineage>
        <taxon>Eukaryota</taxon>
        <taxon>Metazoa</taxon>
        <taxon>Ecdysozoa</taxon>
        <taxon>Nematoda</taxon>
        <taxon>Enoplea</taxon>
        <taxon>Dorylaimia</taxon>
        <taxon>Trichinellida</taxon>
        <taxon>Trichinellidae</taxon>
        <taxon>Trichinella</taxon>
    </lineage>
</organism>
<evidence type="ECO:0000313" key="1">
    <source>
        <dbReference type="EMBL" id="KRY25634.1"/>
    </source>
</evidence>
<protein>
    <submittedName>
        <fullName evidence="1">Uncharacterized protein</fullName>
    </submittedName>
</protein>
<reference evidence="1 2" key="1">
    <citation type="submission" date="2015-01" db="EMBL/GenBank/DDBJ databases">
        <title>Evolution of Trichinella species and genotypes.</title>
        <authorList>
            <person name="Korhonen P.K."/>
            <person name="Edoardo P."/>
            <person name="Giuseppe L.R."/>
            <person name="Gasser R.B."/>
        </authorList>
    </citation>
    <scope>NUCLEOTIDE SEQUENCE [LARGE SCALE GENOMIC DNA]</scope>
    <source>
        <strain evidence="1">ISS120</strain>
    </source>
</reference>
<dbReference type="AlphaFoldDB" id="A0A0V1ALC0"/>